<dbReference type="Proteomes" id="UP000000547">
    <property type="component" value="Chromosome"/>
</dbReference>
<dbReference type="HOGENOM" id="CLU_3342560_0_0_6"/>
<proteinExistence type="predicted"/>
<protein>
    <submittedName>
        <fullName evidence="1">Uncharacterized protein</fullName>
    </submittedName>
</protein>
<name>Q489Q9_COLP3</name>
<accession>Q489Q9</accession>
<evidence type="ECO:0000313" key="2">
    <source>
        <dbReference type="Proteomes" id="UP000000547"/>
    </source>
</evidence>
<dbReference type="KEGG" id="cps:CPS_0447"/>
<gene>
    <name evidence="1" type="ordered locus">CPS_0447</name>
</gene>
<sequence>MSYFCFLSVFVFIFCFYYCFSLAQAFYTKAFLPPQQL</sequence>
<organism evidence="1 2">
    <name type="scientific">Colwellia psychrerythraea (strain 34H / ATCC BAA-681)</name>
    <name type="common">Vibrio psychroerythus</name>
    <dbReference type="NCBI Taxonomy" id="167879"/>
    <lineage>
        <taxon>Bacteria</taxon>
        <taxon>Pseudomonadati</taxon>
        <taxon>Pseudomonadota</taxon>
        <taxon>Gammaproteobacteria</taxon>
        <taxon>Alteromonadales</taxon>
        <taxon>Colwelliaceae</taxon>
        <taxon>Colwellia</taxon>
    </lineage>
</organism>
<reference evidence="1" key="1">
    <citation type="journal article" date="2005" name="Proc. Natl. Acad. Sci. U.S.A.">
        <title>The psychrophilic lifestyle as revealed by the genome sequence of Colwellia psychrerythraea 34H through genomic and proteomic analyses.</title>
        <authorList>
            <person name="Methe B.A."/>
            <person name="Nelson K.E."/>
            <person name="Deming J.W."/>
            <person name="Momen B."/>
            <person name="Melamud E."/>
            <person name="Zhang X."/>
            <person name="Moult J."/>
            <person name="Madupu R."/>
            <person name="Nelson W.C."/>
            <person name="Dodson R.J."/>
            <person name="Brinkac L.M."/>
            <person name="Daugherty S.C."/>
            <person name="Durkin A.S."/>
            <person name="DeBoy R.T."/>
            <person name="Kolonay J.F."/>
            <person name="Sullivan S.A."/>
            <person name="Zhou L."/>
            <person name="Davidsen T.M."/>
            <person name="Wu M."/>
            <person name="Huston A.L."/>
            <person name="Lewis M."/>
            <person name="Weaver B."/>
            <person name="Weidman J.F."/>
            <person name="Khouri H."/>
            <person name="Utterback T.R."/>
            <person name="Feldblyum T.V."/>
            <person name="Fraser C.M."/>
        </authorList>
    </citation>
    <scope>NUCLEOTIDE SEQUENCE [LARGE SCALE GENOMIC DNA]</scope>
    <source>
        <strain evidence="1">34H</strain>
    </source>
</reference>
<dbReference type="AlphaFoldDB" id="Q489Q9"/>
<dbReference type="EMBL" id="CP000083">
    <property type="protein sequence ID" value="AAZ24868.1"/>
    <property type="molecule type" value="Genomic_DNA"/>
</dbReference>
<evidence type="ECO:0000313" key="1">
    <source>
        <dbReference type="EMBL" id="AAZ24868.1"/>
    </source>
</evidence>